<dbReference type="GO" id="GO:0005737">
    <property type="term" value="C:cytoplasm"/>
    <property type="evidence" value="ECO:0007669"/>
    <property type="project" value="TreeGrafter"/>
</dbReference>
<dbReference type="Gene3D" id="3.30.930.10">
    <property type="entry name" value="Bira Bifunctional Protein, Domain 2"/>
    <property type="match status" value="1"/>
</dbReference>
<dbReference type="AlphaFoldDB" id="A0A5C5X985"/>
<dbReference type="GO" id="GO:0004077">
    <property type="term" value="F:biotin--[biotin carboxyl-carrier protein] ligase activity"/>
    <property type="evidence" value="ECO:0007669"/>
    <property type="project" value="UniProtKB-EC"/>
</dbReference>
<evidence type="ECO:0000313" key="3">
    <source>
        <dbReference type="EMBL" id="TWT59500.1"/>
    </source>
</evidence>
<dbReference type="EMBL" id="SJPG01000001">
    <property type="protein sequence ID" value="TWT59500.1"/>
    <property type="molecule type" value="Genomic_DNA"/>
</dbReference>
<dbReference type="OrthoDB" id="9807064at2"/>
<gene>
    <name evidence="3" type="primary">birA</name>
    <name evidence="3" type="ORF">Pan54_02070</name>
</gene>
<dbReference type="Gene3D" id="2.30.30.100">
    <property type="match status" value="1"/>
</dbReference>
<comment type="caution">
    <text evidence="3">The sequence shown here is derived from an EMBL/GenBank/DDBJ whole genome shotgun (WGS) entry which is preliminary data.</text>
</comment>
<dbReference type="PROSITE" id="PS51733">
    <property type="entry name" value="BPL_LPL_CATALYTIC"/>
    <property type="match status" value="1"/>
</dbReference>
<dbReference type="SUPFAM" id="SSF55681">
    <property type="entry name" value="Class II aaRS and biotin synthetases"/>
    <property type="match status" value="1"/>
</dbReference>
<dbReference type="PANTHER" id="PTHR12835">
    <property type="entry name" value="BIOTIN PROTEIN LIGASE"/>
    <property type="match status" value="1"/>
</dbReference>
<name>A0A5C5X985_9PLAN</name>
<dbReference type="RefSeq" id="WP_146501635.1">
    <property type="nucleotide sequence ID" value="NZ_SJPG01000001.1"/>
</dbReference>
<dbReference type="Pfam" id="PF03099">
    <property type="entry name" value="BPL_LplA_LipB"/>
    <property type="match status" value="1"/>
</dbReference>
<feature type="domain" description="BPL/LPL catalytic" evidence="2">
    <location>
        <begin position="23"/>
        <end position="200"/>
    </location>
</feature>
<dbReference type="EC" id="6.3.4.15" evidence="3"/>
<reference evidence="3 4" key="1">
    <citation type="submission" date="2019-02" db="EMBL/GenBank/DDBJ databases">
        <title>Deep-cultivation of Planctomycetes and their phenomic and genomic characterization uncovers novel biology.</title>
        <authorList>
            <person name="Wiegand S."/>
            <person name="Jogler M."/>
            <person name="Boedeker C."/>
            <person name="Pinto D."/>
            <person name="Vollmers J."/>
            <person name="Rivas-Marin E."/>
            <person name="Kohn T."/>
            <person name="Peeters S.H."/>
            <person name="Heuer A."/>
            <person name="Rast P."/>
            <person name="Oberbeckmann S."/>
            <person name="Bunk B."/>
            <person name="Jeske O."/>
            <person name="Meyerdierks A."/>
            <person name="Storesund J.E."/>
            <person name="Kallscheuer N."/>
            <person name="Luecker S."/>
            <person name="Lage O.M."/>
            <person name="Pohl T."/>
            <person name="Merkel B.J."/>
            <person name="Hornburger P."/>
            <person name="Mueller R.-W."/>
            <person name="Bruemmer F."/>
            <person name="Labrenz M."/>
            <person name="Spormann A.M."/>
            <person name="Op Den Camp H."/>
            <person name="Overmann J."/>
            <person name="Amann R."/>
            <person name="Jetten M.S.M."/>
            <person name="Mascher T."/>
            <person name="Medema M.H."/>
            <person name="Devos D.P."/>
            <person name="Kaster A.-K."/>
            <person name="Ovreas L."/>
            <person name="Rohde M."/>
            <person name="Galperin M.Y."/>
            <person name="Jogler C."/>
        </authorList>
    </citation>
    <scope>NUCLEOTIDE SEQUENCE [LARGE SCALE GENOMIC DNA]</scope>
    <source>
        <strain evidence="3 4">Pan54</strain>
    </source>
</reference>
<organism evidence="3 4">
    <name type="scientific">Rubinisphaera italica</name>
    <dbReference type="NCBI Taxonomy" id="2527969"/>
    <lineage>
        <taxon>Bacteria</taxon>
        <taxon>Pseudomonadati</taxon>
        <taxon>Planctomycetota</taxon>
        <taxon>Planctomycetia</taxon>
        <taxon>Planctomycetales</taxon>
        <taxon>Planctomycetaceae</taxon>
        <taxon>Rubinisphaera</taxon>
    </lineage>
</organism>
<dbReference type="CDD" id="cd16442">
    <property type="entry name" value="BPL"/>
    <property type="match status" value="1"/>
</dbReference>
<keyword evidence="1 3" id="KW-0436">Ligase</keyword>
<dbReference type="InterPro" id="IPR045864">
    <property type="entry name" value="aa-tRNA-synth_II/BPL/LPL"/>
</dbReference>
<dbReference type="Proteomes" id="UP000316095">
    <property type="component" value="Unassembled WGS sequence"/>
</dbReference>
<evidence type="ECO:0000313" key="4">
    <source>
        <dbReference type="Proteomes" id="UP000316095"/>
    </source>
</evidence>
<accession>A0A5C5X985</accession>
<dbReference type="NCBIfam" id="TIGR00121">
    <property type="entry name" value="birA_ligase"/>
    <property type="match status" value="1"/>
</dbReference>
<dbReference type="PANTHER" id="PTHR12835:SF5">
    <property type="entry name" value="BIOTIN--PROTEIN LIGASE"/>
    <property type="match status" value="1"/>
</dbReference>
<protein>
    <submittedName>
        <fullName evidence="3">Bifunctional ligase/repressor BirA</fullName>
        <ecNumber evidence="3">6.3.4.15</ecNumber>
    </submittedName>
</protein>
<evidence type="ECO:0000259" key="2">
    <source>
        <dbReference type="PROSITE" id="PS51733"/>
    </source>
</evidence>
<sequence length="268" mass="29897">MTTYSQSLDLNDVQREFPEWQIDPHEQLNSTNRHAAERAGQYRTPTLIITEKQTAGRGRGKNSWISGQGALTFSLLIEPANYEIPAHEIQLLSLIAAAAVRQAILNVTEIRASDMQLKWPNDLYLQGRKVCGILLEQPAHKRTLLVVGIGLNVNNSKADMIADLQHSAISLSDSLGAQLDSIQLLIEIMRSFEAALQSAESRSQLFPKMWQSCHLLDHALVTLDRGESGKAEDLVIGRCEGIDEDGALLLRDQYTTHRIYSGVIREWS</sequence>
<evidence type="ECO:0000256" key="1">
    <source>
        <dbReference type="ARBA" id="ARBA00022598"/>
    </source>
</evidence>
<keyword evidence="4" id="KW-1185">Reference proteome</keyword>
<dbReference type="InterPro" id="IPR004408">
    <property type="entry name" value="Biotin_CoA_COase_ligase"/>
</dbReference>
<proteinExistence type="predicted"/>
<dbReference type="InterPro" id="IPR004143">
    <property type="entry name" value="BPL_LPL_catalytic"/>
</dbReference>